<comment type="caution">
    <text evidence="10">The sequence shown here is derived from an EMBL/GenBank/DDBJ whole genome shotgun (WGS) entry which is preliminary data.</text>
</comment>
<evidence type="ECO:0000256" key="5">
    <source>
        <dbReference type="ARBA" id="ARBA00023316"/>
    </source>
</evidence>
<keyword evidence="4" id="KW-0378">Hydrolase</keyword>
<dbReference type="Gene3D" id="2.30.30.170">
    <property type="match status" value="8"/>
</dbReference>
<dbReference type="Gene3D" id="2.30.30.40">
    <property type="entry name" value="SH3 Domains"/>
    <property type="match status" value="1"/>
</dbReference>
<dbReference type="Pfam" id="PF08239">
    <property type="entry name" value="SH3_3"/>
    <property type="match status" value="1"/>
</dbReference>
<feature type="region of interest" description="Disordered" evidence="6">
    <location>
        <begin position="103"/>
        <end position="215"/>
    </location>
</feature>
<evidence type="ECO:0000256" key="4">
    <source>
        <dbReference type="ARBA" id="ARBA00022801"/>
    </source>
</evidence>
<dbReference type="InterPro" id="IPR038200">
    <property type="entry name" value="GW_dom_sf"/>
</dbReference>
<dbReference type="InterPro" id="IPR025987">
    <property type="entry name" value="GW_dom"/>
</dbReference>
<dbReference type="EMBL" id="JBCITK010000001">
    <property type="protein sequence ID" value="MEN0644884.1"/>
    <property type="molecule type" value="Genomic_DNA"/>
</dbReference>
<proteinExistence type="predicted"/>
<dbReference type="SMART" id="SM00287">
    <property type="entry name" value="SH3b"/>
    <property type="match status" value="2"/>
</dbReference>
<evidence type="ECO:0000256" key="1">
    <source>
        <dbReference type="ARBA" id="ARBA00004613"/>
    </source>
</evidence>
<evidence type="ECO:0000256" key="3">
    <source>
        <dbReference type="ARBA" id="ARBA00022729"/>
    </source>
</evidence>
<feature type="domain" description="GW" evidence="8">
    <location>
        <begin position="775"/>
        <end position="855"/>
    </location>
</feature>
<evidence type="ECO:0000259" key="9">
    <source>
        <dbReference type="PROSITE" id="PS51781"/>
    </source>
</evidence>
<evidence type="ECO:0000256" key="6">
    <source>
        <dbReference type="SAM" id="MobiDB-lite"/>
    </source>
</evidence>
<evidence type="ECO:0000259" key="8">
    <source>
        <dbReference type="PROSITE" id="PS51780"/>
    </source>
</evidence>
<keyword evidence="5" id="KW-0961">Cell wall biogenesis/degradation</keyword>
<feature type="chain" id="PRO_5046474223" evidence="7">
    <location>
        <begin position="26"/>
        <end position="1144"/>
    </location>
</feature>
<keyword evidence="3 7" id="KW-0732">Signal</keyword>
<keyword evidence="2" id="KW-0964">Secreted</keyword>
<dbReference type="Pfam" id="PF13457">
    <property type="entry name" value="GW"/>
    <property type="match status" value="7"/>
</dbReference>
<dbReference type="RefSeq" id="WP_343131500.1">
    <property type="nucleotide sequence ID" value="NZ_JBCITK010000001.1"/>
</dbReference>
<accession>A0ABU9VLU8</accession>
<reference evidence="10 11" key="1">
    <citation type="submission" date="2024-03" db="EMBL/GenBank/DDBJ databases">
        <title>Bacilli Hybrid Assemblies.</title>
        <authorList>
            <person name="Kovac J."/>
        </authorList>
    </citation>
    <scope>NUCLEOTIDE SEQUENCE [LARGE SCALE GENOMIC DNA]</scope>
    <source>
        <strain evidence="10 11">FSL R7-0666</strain>
    </source>
</reference>
<dbReference type="Proteomes" id="UP001418796">
    <property type="component" value="Unassembled WGS sequence"/>
</dbReference>
<dbReference type="PROSITE" id="PS51781">
    <property type="entry name" value="SH3B"/>
    <property type="match status" value="1"/>
</dbReference>
<protein>
    <submittedName>
        <fullName evidence="10">GW dipeptide domain-containing protein</fullName>
    </submittedName>
</protein>
<feature type="domain" description="SH3b" evidence="9">
    <location>
        <begin position="894"/>
        <end position="961"/>
    </location>
</feature>
<dbReference type="Gene3D" id="1.10.530.10">
    <property type="match status" value="1"/>
</dbReference>
<feature type="compositionally biased region" description="Acidic residues" evidence="6">
    <location>
        <begin position="107"/>
        <end position="204"/>
    </location>
</feature>
<gene>
    <name evidence="10" type="ORF">MKY91_17145</name>
</gene>
<evidence type="ECO:0000256" key="7">
    <source>
        <dbReference type="SAM" id="SignalP"/>
    </source>
</evidence>
<evidence type="ECO:0000256" key="2">
    <source>
        <dbReference type="ARBA" id="ARBA00022525"/>
    </source>
</evidence>
<dbReference type="Pfam" id="PF01832">
    <property type="entry name" value="Glucosaminidase"/>
    <property type="match status" value="1"/>
</dbReference>
<sequence>MKKIFSLFVAFLLVFNLLSPYAALAESTVETSNPDNFEVPIDIEDDTYELDHVNACLSDMFDLDEVKEEDLEDFDLDQLGLTEEDVLTLKDCLTLLLEEEKAANEEMATEEEEAVTEEEAVEDVVTEEEATEEEDVVTEEEATEEEDVVTEEEATEEEDVVTEEEATEEEDVVTEEEATEEEDVVTEEEATEEEDVVTEEEATEEEKVVTEEESAEDVVIEDEAVEDTFLQFSMLMKQDPILTNTSKLGHIYSKTKIYSELGNNTSINTANLINAVYYIKREAQYNGDTYYLLSTQPSATTGIIGWAKSSEVTSHAHTVVDKQTKTFQIKGTGNAYTKAWGGSKDLVTSLSKEKGKDFTVHLTEKVGNDTWYRGTLNNRTVWIHESYLERQVISNEKATSRLGHIYGSTNIYQHLGGNATISTTNLTNAVYYIKREAQLNGSTYYLLSTQPSASNGIIGWAKSSEVTSHAHTVVDKQTKTFQIKGTGNAYTKAWGGSKDIVTNLSKEKGKAFDVHLTEKVGNNTWYRGTLSNRTVWIHESYLERRAVTNEKATSRLGHIYGSTKIYQHLNSNATISTTNLTNAVYYIKREAQFNGSTYYLLSTQPSATNGTIGWAKSSEVTSHAHTVVDKQTRTFQIKGTGNAYTKAWGGSKDIVTNLSKEKGKAFDVHLTEKVGNNTWYRGTLNNRTVWIHESYLERRAVSNEKATSRLGHIYGSTKIYQHLGKSATISTTNLTHAVYYIKRETQYNGATYYLLSTQPSATDGTIGWAKSSEVTSHAHSYLDQQAKAFQITGSGSAYTKAWGGSKDLITNLSGYRGQTFNVHLTEKVGNNTWYRGNLNNQTVWIHSSYLSKEQDKKSYYDITLDQAANMQYGANAQTDRYTQYVHKDFVTRSGNNYVVNASALNVRSGPGTNYPVVGQLKNGQRLSIRGTSGSWYQLFWVDAKKEDIVYYLDPKNFINDPIQQFQFLDLAKTSGASETALNNYLRGKGILAGQGKAFIDAGRIHGINDVYLLSHALLETGNGSSTLAKGVKYNGVTVYNMYGIGALDSCPIDCGTKYAYDQGWTTPYKSIVGGAAFIGNSYVKSGQNSLYKMRWNPDAMIRNGRASHQYATDIGWASKQVHSMYNLYQGIGSYTLNLDIPVYK</sequence>
<dbReference type="SMART" id="SM00047">
    <property type="entry name" value="LYZ2"/>
    <property type="match status" value="1"/>
</dbReference>
<dbReference type="InterPro" id="IPR003646">
    <property type="entry name" value="SH3-like_bac-type"/>
</dbReference>
<feature type="signal peptide" evidence="7">
    <location>
        <begin position="1"/>
        <end position="25"/>
    </location>
</feature>
<comment type="subcellular location">
    <subcellularLocation>
        <location evidence="1">Secreted</location>
    </subcellularLocation>
</comment>
<keyword evidence="11" id="KW-1185">Reference proteome</keyword>
<evidence type="ECO:0000313" key="11">
    <source>
        <dbReference type="Proteomes" id="UP001418796"/>
    </source>
</evidence>
<dbReference type="PROSITE" id="PS51780">
    <property type="entry name" value="GW"/>
    <property type="match status" value="1"/>
</dbReference>
<dbReference type="InterPro" id="IPR002901">
    <property type="entry name" value="MGlyc_endo_b_GlcNAc-like_dom"/>
</dbReference>
<organism evidence="10 11">
    <name type="scientific">Alkalicoccobacillus gibsonii</name>
    <dbReference type="NCBI Taxonomy" id="79881"/>
    <lineage>
        <taxon>Bacteria</taxon>
        <taxon>Bacillati</taxon>
        <taxon>Bacillota</taxon>
        <taxon>Bacilli</taxon>
        <taxon>Bacillales</taxon>
        <taxon>Bacillaceae</taxon>
        <taxon>Alkalicoccobacillus</taxon>
    </lineage>
</organism>
<evidence type="ECO:0000313" key="10">
    <source>
        <dbReference type="EMBL" id="MEN0644884.1"/>
    </source>
</evidence>
<name>A0ABU9VLU8_9BACI</name>